<dbReference type="PROSITE" id="PS51257">
    <property type="entry name" value="PROKAR_LIPOPROTEIN"/>
    <property type="match status" value="1"/>
</dbReference>
<dbReference type="Pfam" id="PF00691">
    <property type="entry name" value="OmpA"/>
    <property type="match status" value="1"/>
</dbReference>
<dbReference type="PANTHER" id="PTHR30329:SF21">
    <property type="entry name" value="LIPOPROTEIN YIAD-RELATED"/>
    <property type="match status" value="1"/>
</dbReference>
<dbReference type="InterPro" id="IPR006664">
    <property type="entry name" value="OMP_bac"/>
</dbReference>
<dbReference type="KEGG" id="hmr:Hipma_0987"/>
<evidence type="ECO:0000256" key="3">
    <source>
        <dbReference type="ARBA" id="ARBA00023139"/>
    </source>
</evidence>
<dbReference type="PANTHER" id="PTHR30329">
    <property type="entry name" value="STATOR ELEMENT OF FLAGELLAR MOTOR COMPLEX"/>
    <property type="match status" value="1"/>
</dbReference>
<keyword evidence="2 6" id="KW-0472">Membrane</keyword>
<evidence type="ECO:0000256" key="1">
    <source>
        <dbReference type="ARBA" id="ARBA00022729"/>
    </source>
</evidence>
<dbReference type="GO" id="GO:0051301">
    <property type="term" value="P:cell division"/>
    <property type="evidence" value="ECO:0007669"/>
    <property type="project" value="InterPro"/>
</dbReference>
<dbReference type="CDD" id="cd07185">
    <property type="entry name" value="OmpA_C-like"/>
    <property type="match status" value="1"/>
</dbReference>
<keyword evidence="4 6" id="KW-0998">Cell outer membrane</keyword>
<keyword evidence="10" id="KW-1185">Reference proteome</keyword>
<dbReference type="InterPro" id="IPR050330">
    <property type="entry name" value="Bact_OuterMem_StrucFunc"/>
</dbReference>
<dbReference type="PROSITE" id="PS51123">
    <property type="entry name" value="OMPA_2"/>
    <property type="match status" value="1"/>
</dbReference>
<keyword evidence="1 6" id="KW-0732">Signal</keyword>
<dbReference type="OrthoDB" id="9809164at2"/>
<evidence type="ECO:0000256" key="2">
    <source>
        <dbReference type="ARBA" id="ARBA00023136"/>
    </source>
</evidence>
<keyword evidence="5 6" id="KW-0449">Lipoprotein</keyword>
<evidence type="ECO:0000256" key="7">
    <source>
        <dbReference type="SAM" id="SignalP"/>
    </source>
</evidence>
<dbReference type="SUPFAM" id="SSF103088">
    <property type="entry name" value="OmpA-like"/>
    <property type="match status" value="1"/>
</dbReference>
<dbReference type="AlphaFoldDB" id="F2LW19"/>
<dbReference type="InParanoid" id="F2LW19"/>
<dbReference type="Gene3D" id="3.30.1330.60">
    <property type="entry name" value="OmpA-like domain"/>
    <property type="match status" value="1"/>
</dbReference>
<sequence>MKRKGKLVSASLIGVAFLMSGCMCMHKGVQNAPKKIVVEKPATTTQQAKVDLKTIFTDIHFNFDKYNLTYINKWGIKQNVPAVLDGIAQYMVKHPNVRIRIEGNCDERGTVEYNLALGQKRALAAKKYLVAKGVNPDRIDIISYGESRPLDPAHNEYAWAKNRRDHFVILSK</sequence>
<dbReference type="HOGENOM" id="CLU_016890_9_2_7"/>
<dbReference type="InterPro" id="IPR036737">
    <property type="entry name" value="OmpA-like_sf"/>
</dbReference>
<name>F2LW19_HIPMA</name>
<organism evidence="9 10">
    <name type="scientific">Hippea maritima (strain ATCC 700847 / DSM 10411 / MH2)</name>
    <dbReference type="NCBI Taxonomy" id="760142"/>
    <lineage>
        <taxon>Bacteria</taxon>
        <taxon>Pseudomonadati</taxon>
        <taxon>Campylobacterota</taxon>
        <taxon>Desulfurellia</taxon>
        <taxon>Desulfurellales</taxon>
        <taxon>Hippeaceae</taxon>
        <taxon>Hippea</taxon>
    </lineage>
</organism>
<dbReference type="PRINTS" id="PR01021">
    <property type="entry name" value="OMPADOMAIN"/>
</dbReference>
<evidence type="ECO:0000313" key="10">
    <source>
        <dbReference type="Proteomes" id="UP000008139"/>
    </source>
</evidence>
<dbReference type="RefSeq" id="WP_013681992.1">
    <property type="nucleotide sequence ID" value="NC_015318.1"/>
</dbReference>
<dbReference type="EMBL" id="CP002606">
    <property type="protein sequence ID" value="AEA33953.1"/>
    <property type="molecule type" value="Genomic_DNA"/>
</dbReference>
<evidence type="ECO:0000256" key="4">
    <source>
        <dbReference type="ARBA" id="ARBA00023237"/>
    </source>
</evidence>
<feature type="domain" description="OmpA-like" evidence="8">
    <location>
        <begin position="48"/>
        <end position="172"/>
    </location>
</feature>
<comment type="similarity">
    <text evidence="6">Belongs to the Pal lipoprotein family.</text>
</comment>
<evidence type="ECO:0000259" key="8">
    <source>
        <dbReference type="PROSITE" id="PS51123"/>
    </source>
</evidence>
<dbReference type="InterPro" id="IPR039001">
    <property type="entry name" value="Pal"/>
</dbReference>
<dbReference type="Proteomes" id="UP000008139">
    <property type="component" value="Chromosome"/>
</dbReference>
<reference evidence="9 10" key="1">
    <citation type="journal article" date="2011" name="Stand. Genomic Sci.">
        <title>Complete genome sequence of the thermophilic sulfur-reducer Hippea maritima type strain (MH(2)).</title>
        <authorList>
            <person name="Huntemann M."/>
            <person name="Lu M."/>
            <person name="Nolan M."/>
            <person name="Lapidus A."/>
            <person name="Lucas S."/>
            <person name="Hammon N."/>
            <person name="Deshpande S."/>
            <person name="Cheng J.F."/>
            <person name="Tapia R."/>
            <person name="Han C."/>
            <person name="Goodwin L."/>
            <person name="Pitluck S."/>
            <person name="Liolios K."/>
            <person name="Pagani I."/>
            <person name="Ivanova N."/>
            <person name="Ovchinikova G."/>
            <person name="Pati A."/>
            <person name="Chen A."/>
            <person name="Palaniappan K."/>
            <person name="Land M."/>
            <person name="Hauser L."/>
            <person name="Jeffries C.D."/>
            <person name="Detter J.C."/>
            <person name="Brambilla E.M."/>
            <person name="Rohde M."/>
            <person name="Spring S."/>
            <person name="Goker M."/>
            <person name="Woyke T."/>
            <person name="Bristow J."/>
            <person name="Eisen J.A."/>
            <person name="Markowitz V."/>
            <person name="Hugenholtz P."/>
            <person name="Kyrpides N.C."/>
            <person name="Klenk H.P."/>
            <person name="Mavromatis K."/>
        </authorList>
    </citation>
    <scope>NUCLEOTIDE SEQUENCE [LARGE SCALE GENOMIC DNA]</scope>
    <source>
        <strain evidence="10">ATCC 700847 / DSM 10411 / MH2</strain>
    </source>
</reference>
<evidence type="ECO:0000313" key="9">
    <source>
        <dbReference type="EMBL" id="AEA33953.1"/>
    </source>
</evidence>
<dbReference type="FunCoup" id="F2LW19">
    <property type="interactions" value="66"/>
</dbReference>
<protein>
    <recommendedName>
        <fullName evidence="6">Peptidoglycan-associated lipoprotein</fullName>
        <shortName evidence="6">PAL</shortName>
    </recommendedName>
</protein>
<gene>
    <name evidence="6" type="primary">pal</name>
    <name evidence="9" type="ordered locus">Hipma_0987</name>
</gene>
<keyword evidence="3 6" id="KW-0564">Palmitate</keyword>
<proteinExistence type="inferred from homology"/>
<dbReference type="eggNOG" id="COG2885">
    <property type="taxonomic scope" value="Bacteria"/>
</dbReference>
<dbReference type="GO" id="GO:0009279">
    <property type="term" value="C:cell outer membrane"/>
    <property type="evidence" value="ECO:0007669"/>
    <property type="project" value="UniProtKB-SubCell"/>
</dbReference>
<dbReference type="HAMAP" id="MF_02204">
    <property type="entry name" value="Pal"/>
    <property type="match status" value="1"/>
</dbReference>
<evidence type="ECO:0000256" key="5">
    <source>
        <dbReference type="ARBA" id="ARBA00023288"/>
    </source>
</evidence>
<feature type="signal peptide" evidence="7">
    <location>
        <begin position="1"/>
        <end position="27"/>
    </location>
</feature>
<reference evidence="10" key="2">
    <citation type="submission" date="2011-03" db="EMBL/GenBank/DDBJ databases">
        <title>The complete genome of Hippea maritima DSM 10411.</title>
        <authorList>
            <consortium name="US DOE Joint Genome Institute (JGI-PGF)"/>
            <person name="Lucas S."/>
            <person name="Copeland A."/>
            <person name="Lapidus A."/>
            <person name="Bruce D."/>
            <person name="Goodwin L."/>
            <person name="Pitluck S."/>
            <person name="Peters L."/>
            <person name="Kyrpides N."/>
            <person name="Mavromatis K."/>
            <person name="Pagani I."/>
            <person name="Ivanova N."/>
            <person name="Mikhailova N."/>
            <person name="Lu M."/>
            <person name="Detter J.C."/>
            <person name="Tapia R."/>
            <person name="Han C."/>
            <person name="Land M."/>
            <person name="Hauser L."/>
            <person name="Markowitz V."/>
            <person name="Cheng J.-F."/>
            <person name="Hugenholtz P."/>
            <person name="Woyke T."/>
            <person name="Wu D."/>
            <person name="Spring S."/>
            <person name="Schroeder M."/>
            <person name="Brambilla E."/>
            <person name="Klenk H.-P."/>
            <person name="Eisen J.A."/>
        </authorList>
    </citation>
    <scope>NUCLEOTIDE SEQUENCE [LARGE SCALE GENOMIC DNA]</scope>
    <source>
        <strain evidence="10">ATCC 700847 / DSM 10411 / MH2</strain>
    </source>
</reference>
<dbReference type="InterPro" id="IPR006665">
    <property type="entry name" value="OmpA-like"/>
</dbReference>
<dbReference type="STRING" id="760142.Hipma_0987"/>
<comment type="subcellular location">
    <subcellularLocation>
        <location evidence="6">Cell outer membrane</location>
        <topology evidence="6">Lipid-anchor</topology>
    </subcellularLocation>
</comment>
<evidence type="ECO:0000256" key="6">
    <source>
        <dbReference type="HAMAP-Rule" id="MF_02204"/>
    </source>
</evidence>
<feature type="chain" id="PRO_5003281500" description="Peptidoglycan-associated lipoprotein" evidence="7">
    <location>
        <begin position="28"/>
        <end position="172"/>
    </location>
</feature>
<accession>F2LW19</accession>